<feature type="transmembrane region" description="Helical" evidence="1">
    <location>
        <begin position="195"/>
        <end position="213"/>
    </location>
</feature>
<keyword evidence="1" id="KW-0472">Membrane</keyword>
<gene>
    <name evidence="3" type="ORF">RHOFW104T7_09625</name>
</gene>
<protein>
    <recommendedName>
        <fullName evidence="2">Ice-binding protein C-terminal domain-containing protein</fullName>
    </recommendedName>
</protein>
<evidence type="ECO:0000256" key="1">
    <source>
        <dbReference type="SAM" id="Phobius"/>
    </source>
</evidence>
<dbReference type="Pfam" id="PF07589">
    <property type="entry name" value="PEP-CTERM"/>
    <property type="match status" value="1"/>
</dbReference>
<reference evidence="3 4" key="1">
    <citation type="journal article" date="2016" name="MBio">
        <title>Lateral Gene Transfer in a Heavy Metal-Contaminated-Groundwater Microbial Community.</title>
        <authorList>
            <person name="Hemme C.L."/>
            <person name="Green S.J."/>
            <person name="Rishishwar L."/>
            <person name="Prakash O."/>
            <person name="Pettenato A."/>
            <person name="Chakraborty R."/>
            <person name="Deutschbauer A.M."/>
            <person name="Van Nostrand J.D."/>
            <person name="Wu L."/>
            <person name="He Z."/>
            <person name="Jordan I.K."/>
            <person name="Hazen T.C."/>
            <person name="Arkin A.P."/>
            <person name="Kostka J.E."/>
            <person name="Zhou J."/>
        </authorList>
    </citation>
    <scope>NUCLEOTIDE SEQUENCE [LARGE SCALE GENOMIC DNA]</scope>
    <source>
        <strain evidence="3 4">FW104-T7</strain>
    </source>
</reference>
<sequence>MLVCGIASATTVMSFDEMQHQPAELVDNYYNGGCSSSYSGSGITCGGPNYGVVWSSALAGGAPNGLWGNVANEPSGPNVMGFLDANSAIMNVAAGFDTGFSFYYAAPNTAGSITVYDGLNDSGNILATLFLPINGGNCDGFAQTYSCWSPIGVTFAGIAKSVNFGGVADFIVFDNVTIGSNTPGGGNGNNVSEPATLGMFGLGMLLIGLFAGVRRRVS</sequence>
<evidence type="ECO:0000259" key="2">
    <source>
        <dbReference type="Pfam" id="PF07589"/>
    </source>
</evidence>
<feature type="domain" description="Ice-binding protein C-terminal" evidence="2">
    <location>
        <begin position="191"/>
        <end position="215"/>
    </location>
</feature>
<keyword evidence="1" id="KW-1133">Transmembrane helix</keyword>
<keyword evidence="1" id="KW-0812">Transmembrane</keyword>
<dbReference type="AlphaFoldDB" id="A0A154QJ81"/>
<accession>A0A154QJ81</accession>
<keyword evidence="4" id="KW-1185">Reference proteome</keyword>
<organism evidence="3 4">
    <name type="scientific">Rhodanobacter thiooxydans</name>
    <dbReference type="NCBI Taxonomy" id="416169"/>
    <lineage>
        <taxon>Bacteria</taxon>
        <taxon>Pseudomonadati</taxon>
        <taxon>Pseudomonadota</taxon>
        <taxon>Gammaproteobacteria</taxon>
        <taxon>Lysobacterales</taxon>
        <taxon>Rhodanobacteraceae</taxon>
        <taxon>Rhodanobacter</taxon>
    </lineage>
</organism>
<dbReference type="eggNOG" id="ENOG5033FTP">
    <property type="taxonomic scope" value="Bacteria"/>
</dbReference>
<dbReference type="EMBL" id="LVJS01000031">
    <property type="protein sequence ID" value="KZC24224.1"/>
    <property type="molecule type" value="Genomic_DNA"/>
</dbReference>
<dbReference type="NCBIfam" id="TIGR02595">
    <property type="entry name" value="PEP_CTERM"/>
    <property type="match status" value="1"/>
</dbReference>
<proteinExistence type="predicted"/>
<dbReference type="Proteomes" id="UP000076131">
    <property type="component" value="Unassembled WGS sequence"/>
</dbReference>
<evidence type="ECO:0000313" key="4">
    <source>
        <dbReference type="Proteomes" id="UP000076131"/>
    </source>
</evidence>
<comment type="caution">
    <text evidence="3">The sequence shown here is derived from an EMBL/GenBank/DDBJ whole genome shotgun (WGS) entry which is preliminary data.</text>
</comment>
<dbReference type="InterPro" id="IPR013424">
    <property type="entry name" value="Ice-binding_C"/>
</dbReference>
<evidence type="ECO:0000313" key="3">
    <source>
        <dbReference type="EMBL" id="KZC24224.1"/>
    </source>
</evidence>
<name>A0A154QJ81_9GAMM</name>